<dbReference type="RefSeq" id="WP_312747583.1">
    <property type="nucleotide sequence ID" value="NZ_CP116968.1"/>
</dbReference>
<gene>
    <name evidence="2" type="ORF">PQG83_05340</name>
</gene>
<keyword evidence="1" id="KW-1133">Transmembrane helix</keyword>
<evidence type="ECO:0000313" key="3">
    <source>
        <dbReference type="Proteomes" id="UP001302494"/>
    </source>
</evidence>
<dbReference type="Proteomes" id="UP001302494">
    <property type="component" value="Chromosome"/>
</dbReference>
<evidence type="ECO:0000256" key="1">
    <source>
        <dbReference type="SAM" id="Phobius"/>
    </source>
</evidence>
<keyword evidence="3" id="KW-1185">Reference proteome</keyword>
<evidence type="ECO:0000313" key="2">
    <source>
        <dbReference type="EMBL" id="WNM63178.1"/>
    </source>
</evidence>
<proteinExistence type="predicted"/>
<name>A0AA96JXA7_9BACT</name>
<organism evidence="2 3">
    <name type="scientific">Candidatus Nitrospira neomarina</name>
    <dbReference type="NCBI Taxonomy" id="3020899"/>
    <lineage>
        <taxon>Bacteria</taxon>
        <taxon>Pseudomonadati</taxon>
        <taxon>Nitrospirota</taxon>
        <taxon>Nitrospiria</taxon>
        <taxon>Nitrospirales</taxon>
        <taxon>Nitrospiraceae</taxon>
        <taxon>Nitrospira</taxon>
    </lineage>
</organism>
<dbReference type="EMBL" id="CP116968">
    <property type="protein sequence ID" value="WNM63178.1"/>
    <property type="molecule type" value="Genomic_DNA"/>
</dbReference>
<dbReference type="KEGG" id="nneo:PQG83_05340"/>
<feature type="transmembrane region" description="Helical" evidence="1">
    <location>
        <begin position="40"/>
        <end position="66"/>
    </location>
</feature>
<feature type="transmembrane region" description="Helical" evidence="1">
    <location>
        <begin position="109"/>
        <end position="127"/>
    </location>
</feature>
<accession>A0AA96JXA7</accession>
<sequence>MLFYAILFRPMSPFQLFLLLPSKTGFWKDAWTHSKLFPGYLSALALVILLGDFVAGPTIQFPILYLIPVSLASWYRGFSWGLTCAVALSLIRLLFNIQFWSVSLTLLDASINTVIRILVLGGAAFLVNRTARQTRALANRVNILEGCLPICSFCKKIRDDNNNWQPLERFISDRSNAQFTHGFCPECGLRHYGEIFKTGDQPTIDS</sequence>
<protein>
    <submittedName>
        <fullName evidence="2">Uncharacterized protein</fullName>
    </submittedName>
</protein>
<keyword evidence="1" id="KW-0472">Membrane</keyword>
<reference evidence="2 3" key="1">
    <citation type="submission" date="2023-01" db="EMBL/GenBank/DDBJ databases">
        <title>Cultivation and genomic characterization of new, ubiquitous marine nitrite-oxidizing bacteria from the Nitrospirales.</title>
        <authorList>
            <person name="Mueller A.J."/>
            <person name="Daebeler A."/>
            <person name="Herbold C.W."/>
            <person name="Kirkegaard R.H."/>
            <person name="Daims H."/>
        </authorList>
    </citation>
    <scope>NUCLEOTIDE SEQUENCE [LARGE SCALE GENOMIC DNA]</scope>
    <source>
        <strain evidence="2 3">DK</strain>
    </source>
</reference>
<feature type="transmembrane region" description="Helical" evidence="1">
    <location>
        <begin position="78"/>
        <end position="97"/>
    </location>
</feature>
<keyword evidence="1" id="KW-0812">Transmembrane</keyword>
<dbReference type="AlphaFoldDB" id="A0AA96JXA7"/>